<accession>A0A816AGM2</accession>
<feature type="domain" description="Doublecortin" evidence="2">
    <location>
        <begin position="56"/>
        <end position="138"/>
    </location>
</feature>
<dbReference type="Gene3D" id="3.10.20.230">
    <property type="entry name" value="Doublecortin domain"/>
    <property type="match status" value="1"/>
</dbReference>
<reference evidence="4" key="1">
    <citation type="submission" date="2021-02" db="EMBL/GenBank/DDBJ databases">
        <authorList>
            <person name="Nowell W R."/>
        </authorList>
    </citation>
    <scope>NUCLEOTIDE SEQUENCE</scope>
</reference>
<sequence>MTDILSSHIGWSRSPMPGASQQQKQQQDQQQQNFQKNTRRALPRLKNDISPQSTSRKVTLFRNGDRYFAGKQTAIVPQNYSNLGQLLQELSTTIDLPYGVRRLFTPNRGSEVTDVSVIKDGASYVCASFEPFQKLEYTSIAVPRLTFNIEQRKLLLYILN</sequence>
<dbReference type="PANTHER" id="PTHR23004:SF11">
    <property type="entry name" value="PROTEIN RPI-1"/>
    <property type="match status" value="1"/>
</dbReference>
<evidence type="ECO:0000313" key="4">
    <source>
        <dbReference type="EMBL" id="CAF1595925.1"/>
    </source>
</evidence>
<dbReference type="Pfam" id="PF03607">
    <property type="entry name" value="DCX"/>
    <property type="match status" value="1"/>
</dbReference>
<dbReference type="EMBL" id="CAJNOM010008692">
    <property type="protein sequence ID" value="CAF1681096.1"/>
    <property type="molecule type" value="Genomic_DNA"/>
</dbReference>
<dbReference type="EMBL" id="CAJNOI010008246">
    <property type="protein sequence ID" value="CAF1595925.1"/>
    <property type="molecule type" value="Genomic_DNA"/>
</dbReference>
<comment type="caution">
    <text evidence="4">The sequence shown here is derived from an EMBL/GenBank/DDBJ whole genome shotgun (WGS) entry which is preliminary data.</text>
</comment>
<dbReference type="EMBL" id="CAJNOI010008248">
    <property type="protein sequence ID" value="CAF1595945.1"/>
    <property type="molecule type" value="Genomic_DNA"/>
</dbReference>
<evidence type="ECO:0000313" key="5">
    <source>
        <dbReference type="EMBL" id="CAF1595945.1"/>
    </source>
</evidence>
<dbReference type="Proteomes" id="UP000663832">
    <property type="component" value="Unassembled WGS sequence"/>
</dbReference>
<dbReference type="InterPro" id="IPR036572">
    <property type="entry name" value="Doublecortin_dom_sf"/>
</dbReference>
<gene>
    <name evidence="3" type="ORF">BJG266_LOCUS50039</name>
    <name evidence="4" type="ORF">BJG266_LOCUS50077</name>
    <name evidence="5" type="ORF">BJG266_LOCUS50079</name>
    <name evidence="6" type="ORF">QVE165_LOCUS67130</name>
    <name evidence="7" type="ORF">QVE165_LOCUS67170</name>
    <name evidence="8" type="ORF">QVE165_LOCUS67171</name>
</gene>
<dbReference type="PANTHER" id="PTHR23004">
    <property type="entry name" value="DOUBLECORTIN DOMAIN CONTAINING 2"/>
    <property type="match status" value="1"/>
</dbReference>
<dbReference type="EMBL" id="CAJNOM010008691">
    <property type="protein sequence ID" value="CAF1681092.1"/>
    <property type="molecule type" value="Genomic_DNA"/>
</dbReference>
<dbReference type="InterPro" id="IPR003533">
    <property type="entry name" value="Doublecortin_dom"/>
</dbReference>
<evidence type="ECO:0000313" key="6">
    <source>
        <dbReference type="EMBL" id="CAF1680879.1"/>
    </source>
</evidence>
<feature type="compositionally biased region" description="Low complexity" evidence="1">
    <location>
        <begin position="21"/>
        <end position="35"/>
    </location>
</feature>
<evidence type="ECO:0000256" key="1">
    <source>
        <dbReference type="SAM" id="MobiDB-lite"/>
    </source>
</evidence>
<dbReference type="EMBL" id="CAJNOM010008648">
    <property type="protein sequence ID" value="CAF1680879.1"/>
    <property type="molecule type" value="Genomic_DNA"/>
</dbReference>
<keyword evidence="9" id="KW-1185">Reference proteome</keyword>
<dbReference type="GO" id="GO:0035556">
    <property type="term" value="P:intracellular signal transduction"/>
    <property type="evidence" value="ECO:0007669"/>
    <property type="project" value="InterPro"/>
</dbReference>
<dbReference type="SUPFAM" id="SSF89837">
    <property type="entry name" value="Doublecortin (DC)"/>
    <property type="match status" value="1"/>
</dbReference>
<dbReference type="AlphaFoldDB" id="A0A816AGM2"/>
<evidence type="ECO:0000313" key="9">
    <source>
        <dbReference type="Proteomes" id="UP000663832"/>
    </source>
</evidence>
<dbReference type="OrthoDB" id="1738954at2759"/>
<evidence type="ECO:0000313" key="8">
    <source>
        <dbReference type="EMBL" id="CAF1681096.1"/>
    </source>
</evidence>
<evidence type="ECO:0000313" key="7">
    <source>
        <dbReference type="EMBL" id="CAF1681092.1"/>
    </source>
</evidence>
<protein>
    <recommendedName>
        <fullName evidence="2">Doublecortin domain-containing protein</fullName>
    </recommendedName>
</protein>
<evidence type="ECO:0000313" key="3">
    <source>
        <dbReference type="EMBL" id="CAF1595556.1"/>
    </source>
</evidence>
<evidence type="ECO:0000313" key="10">
    <source>
        <dbReference type="Proteomes" id="UP000663877"/>
    </source>
</evidence>
<dbReference type="Proteomes" id="UP000663877">
    <property type="component" value="Unassembled WGS sequence"/>
</dbReference>
<proteinExistence type="predicted"/>
<dbReference type="SMART" id="SM00537">
    <property type="entry name" value="DCX"/>
    <property type="match status" value="1"/>
</dbReference>
<name>A0A816AGM2_9BILA</name>
<feature type="region of interest" description="Disordered" evidence="1">
    <location>
        <begin position="1"/>
        <end position="55"/>
    </location>
</feature>
<dbReference type="PROSITE" id="PS50309">
    <property type="entry name" value="DC"/>
    <property type="match status" value="1"/>
</dbReference>
<evidence type="ECO:0000259" key="2">
    <source>
        <dbReference type="PROSITE" id="PS50309"/>
    </source>
</evidence>
<dbReference type="GO" id="GO:0005815">
    <property type="term" value="C:microtubule organizing center"/>
    <property type="evidence" value="ECO:0007669"/>
    <property type="project" value="TreeGrafter"/>
</dbReference>
<dbReference type="GO" id="GO:0005874">
    <property type="term" value="C:microtubule"/>
    <property type="evidence" value="ECO:0007669"/>
    <property type="project" value="TreeGrafter"/>
</dbReference>
<dbReference type="EMBL" id="CAJNOI010008204">
    <property type="protein sequence ID" value="CAF1595556.1"/>
    <property type="molecule type" value="Genomic_DNA"/>
</dbReference>
<organism evidence="4 10">
    <name type="scientific">Adineta steineri</name>
    <dbReference type="NCBI Taxonomy" id="433720"/>
    <lineage>
        <taxon>Eukaryota</taxon>
        <taxon>Metazoa</taxon>
        <taxon>Spiralia</taxon>
        <taxon>Gnathifera</taxon>
        <taxon>Rotifera</taxon>
        <taxon>Eurotatoria</taxon>
        <taxon>Bdelloidea</taxon>
        <taxon>Adinetida</taxon>
        <taxon>Adinetidae</taxon>
        <taxon>Adineta</taxon>
    </lineage>
</organism>